<evidence type="ECO:0000256" key="3">
    <source>
        <dbReference type="ARBA" id="ARBA00022723"/>
    </source>
</evidence>
<evidence type="ECO:0000256" key="6">
    <source>
        <dbReference type="ARBA" id="ARBA00023284"/>
    </source>
</evidence>
<dbReference type="SUPFAM" id="SSF52833">
    <property type="entry name" value="Thioredoxin-like"/>
    <property type="match status" value="1"/>
</dbReference>
<keyword evidence="4" id="KW-0249">Electron transport</keyword>
<dbReference type="PANTHER" id="PTHR45663:SF40">
    <property type="entry name" value="THIOREDOXIN 2"/>
    <property type="match status" value="1"/>
</dbReference>
<keyword evidence="2" id="KW-0813">Transport</keyword>
<dbReference type="InterPro" id="IPR036249">
    <property type="entry name" value="Thioredoxin-like_sf"/>
</dbReference>
<reference evidence="9 10" key="1">
    <citation type="submission" date="2023-08" db="EMBL/GenBank/DDBJ databases">
        <authorList>
            <person name="Joshi A."/>
            <person name="Thite S."/>
        </authorList>
    </citation>
    <scope>NUCLEOTIDE SEQUENCE [LARGE SCALE GENOMIC DNA]</scope>
    <source>
        <strain evidence="9 10">1E1</strain>
    </source>
</reference>
<evidence type="ECO:0000256" key="1">
    <source>
        <dbReference type="ARBA" id="ARBA00008987"/>
    </source>
</evidence>
<evidence type="ECO:0000313" key="10">
    <source>
        <dbReference type="Proteomes" id="UP001236258"/>
    </source>
</evidence>
<dbReference type="PROSITE" id="PS00194">
    <property type="entry name" value="THIOREDOXIN_1"/>
    <property type="match status" value="1"/>
</dbReference>
<dbReference type="CDD" id="cd02947">
    <property type="entry name" value="TRX_family"/>
    <property type="match status" value="1"/>
</dbReference>
<dbReference type="EMBL" id="JAUZVY010000006">
    <property type="protein sequence ID" value="MDP4530188.1"/>
    <property type="molecule type" value="Genomic_DNA"/>
</dbReference>
<gene>
    <name evidence="9" type="primary">trxC</name>
    <name evidence="9" type="ORF">Q3O59_14255</name>
</gene>
<name>A0ABT9GT88_9GAMM</name>
<keyword evidence="10" id="KW-1185">Reference proteome</keyword>
<dbReference type="Pfam" id="PF00085">
    <property type="entry name" value="Thioredoxin"/>
    <property type="match status" value="1"/>
</dbReference>
<dbReference type="Gene3D" id="3.40.30.10">
    <property type="entry name" value="Glutaredoxin"/>
    <property type="match status" value="1"/>
</dbReference>
<dbReference type="NCBIfam" id="TIGR01068">
    <property type="entry name" value="thioredoxin"/>
    <property type="match status" value="1"/>
</dbReference>
<evidence type="ECO:0000256" key="2">
    <source>
        <dbReference type="ARBA" id="ARBA00022448"/>
    </source>
</evidence>
<evidence type="ECO:0000259" key="8">
    <source>
        <dbReference type="PROSITE" id="PS51352"/>
    </source>
</evidence>
<dbReference type="Pfam" id="PF21352">
    <property type="entry name" value="Zn_ribbon_Thio2"/>
    <property type="match status" value="1"/>
</dbReference>
<sequence>MILACPHCHRLNRLPPDRLAEQPSCGHCKQPLFIGQVLELTAANFAPHAEKSELPLLVDFWAPWCGPCLQFAPIFAGLAAELEPRVRLAKINTEQEPGLAGRFAIRSIPTLMLFQDGKLKAQQSGALPKAQLKQWLQQHLPT</sequence>
<feature type="domain" description="Thioredoxin" evidence="8">
    <location>
        <begin position="36"/>
        <end position="141"/>
    </location>
</feature>
<dbReference type="InterPro" id="IPR005746">
    <property type="entry name" value="Thioredoxin"/>
</dbReference>
<evidence type="ECO:0000256" key="5">
    <source>
        <dbReference type="ARBA" id="ARBA00023157"/>
    </source>
</evidence>
<dbReference type="Gene3D" id="2.30.30.380">
    <property type="entry name" value="Zn-finger domain of Sec23/24"/>
    <property type="match status" value="1"/>
</dbReference>
<dbReference type="Proteomes" id="UP001236258">
    <property type="component" value="Unassembled WGS sequence"/>
</dbReference>
<dbReference type="NCBIfam" id="NF008229">
    <property type="entry name" value="PRK10996.1"/>
    <property type="match status" value="1"/>
</dbReference>
<dbReference type="PRINTS" id="PR00421">
    <property type="entry name" value="THIOREDOXIN"/>
</dbReference>
<evidence type="ECO:0000256" key="7">
    <source>
        <dbReference type="NCBIfam" id="TIGR01068"/>
    </source>
</evidence>
<dbReference type="RefSeq" id="WP_305946220.1">
    <property type="nucleotide sequence ID" value="NZ_JAUZVY010000006.1"/>
</dbReference>
<keyword evidence="5" id="KW-1015">Disulfide bond</keyword>
<evidence type="ECO:0000256" key="4">
    <source>
        <dbReference type="ARBA" id="ARBA00022982"/>
    </source>
</evidence>
<organism evidence="9 10">
    <name type="scientific">Alkalimonas delamerensis</name>
    <dbReference type="NCBI Taxonomy" id="265981"/>
    <lineage>
        <taxon>Bacteria</taxon>
        <taxon>Pseudomonadati</taxon>
        <taxon>Pseudomonadota</taxon>
        <taxon>Gammaproteobacteria</taxon>
        <taxon>Alkalimonas</taxon>
    </lineage>
</organism>
<dbReference type="InterPro" id="IPR013766">
    <property type="entry name" value="Thioredoxin_domain"/>
</dbReference>
<protein>
    <recommendedName>
        <fullName evidence="7">Thioredoxin</fullName>
    </recommendedName>
</protein>
<evidence type="ECO:0000313" key="9">
    <source>
        <dbReference type="EMBL" id="MDP4530188.1"/>
    </source>
</evidence>
<comment type="similarity">
    <text evidence="1">Belongs to the thioredoxin family.</text>
</comment>
<dbReference type="InterPro" id="IPR017937">
    <property type="entry name" value="Thioredoxin_CS"/>
</dbReference>
<dbReference type="PANTHER" id="PTHR45663">
    <property type="entry name" value="GEO12009P1"/>
    <property type="match status" value="1"/>
</dbReference>
<dbReference type="InterPro" id="IPR049299">
    <property type="entry name" value="Thio2_N"/>
</dbReference>
<proteinExistence type="inferred from homology"/>
<keyword evidence="6" id="KW-0676">Redox-active center</keyword>
<accession>A0ABT9GT88</accession>
<dbReference type="PROSITE" id="PS51352">
    <property type="entry name" value="THIOREDOXIN_2"/>
    <property type="match status" value="1"/>
</dbReference>
<comment type="caution">
    <text evidence="9">The sequence shown here is derived from an EMBL/GenBank/DDBJ whole genome shotgun (WGS) entry which is preliminary data.</text>
</comment>
<keyword evidence="3" id="KW-0479">Metal-binding</keyword>